<comment type="caution">
    <text evidence="2">The sequence shown here is derived from an EMBL/GenBank/DDBJ whole genome shotgun (WGS) entry which is preliminary data.</text>
</comment>
<dbReference type="AlphaFoldDB" id="A0A7J8GAJ2"/>
<accession>A0A7J8GAJ2</accession>
<name>A0A7J8GAJ2_ROUAE</name>
<sequence length="137" mass="15147">MVDTELPSPTLLPVLESHDYLLWPIYILTVGRQDVLKWRGPPSRVCSAKAPSQFGWCPRACLYLKAAWGLMGRSSCGPWKQKAVHGSCTCSQASVGQVLEDIPECSLGRRKSHQDSPSPEKTGERDRPPGWSLRLCG</sequence>
<gene>
    <name evidence="2" type="ORF">HJG63_011481</name>
</gene>
<organism evidence="2 3">
    <name type="scientific">Rousettus aegyptiacus</name>
    <name type="common">Egyptian fruit bat</name>
    <name type="synonym">Pteropus aegyptiacus</name>
    <dbReference type="NCBI Taxonomy" id="9407"/>
    <lineage>
        <taxon>Eukaryota</taxon>
        <taxon>Metazoa</taxon>
        <taxon>Chordata</taxon>
        <taxon>Craniata</taxon>
        <taxon>Vertebrata</taxon>
        <taxon>Euteleostomi</taxon>
        <taxon>Mammalia</taxon>
        <taxon>Eutheria</taxon>
        <taxon>Laurasiatheria</taxon>
        <taxon>Chiroptera</taxon>
        <taxon>Yinpterochiroptera</taxon>
        <taxon>Pteropodoidea</taxon>
        <taxon>Pteropodidae</taxon>
        <taxon>Rousettinae</taxon>
        <taxon>Rousettus</taxon>
    </lineage>
</organism>
<feature type="region of interest" description="Disordered" evidence="1">
    <location>
        <begin position="106"/>
        <end position="137"/>
    </location>
</feature>
<dbReference type="Proteomes" id="UP000593571">
    <property type="component" value="Unassembled WGS sequence"/>
</dbReference>
<evidence type="ECO:0000313" key="3">
    <source>
        <dbReference type="Proteomes" id="UP000593571"/>
    </source>
</evidence>
<keyword evidence="3" id="KW-1185">Reference proteome</keyword>
<evidence type="ECO:0000256" key="1">
    <source>
        <dbReference type="SAM" id="MobiDB-lite"/>
    </source>
</evidence>
<evidence type="ECO:0000313" key="2">
    <source>
        <dbReference type="EMBL" id="KAF6456831.1"/>
    </source>
</evidence>
<reference evidence="2 3" key="1">
    <citation type="journal article" date="2020" name="Nature">
        <title>Six reference-quality genomes reveal evolution of bat adaptations.</title>
        <authorList>
            <person name="Jebb D."/>
            <person name="Huang Z."/>
            <person name="Pippel M."/>
            <person name="Hughes G.M."/>
            <person name="Lavrichenko K."/>
            <person name="Devanna P."/>
            <person name="Winkler S."/>
            <person name="Jermiin L.S."/>
            <person name="Skirmuntt E.C."/>
            <person name="Katzourakis A."/>
            <person name="Burkitt-Gray L."/>
            <person name="Ray D.A."/>
            <person name="Sullivan K.A.M."/>
            <person name="Roscito J.G."/>
            <person name="Kirilenko B.M."/>
            <person name="Davalos L.M."/>
            <person name="Corthals A.P."/>
            <person name="Power M.L."/>
            <person name="Jones G."/>
            <person name="Ransome R.D."/>
            <person name="Dechmann D.K.N."/>
            <person name="Locatelli A.G."/>
            <person name="Puechmaille S.J."/>
            <person name="Fedrigo O."/>
            <person name="Jarvis E.D."/>
            <person name="Hiller M."/>
            <person name="Vernes S.C."/>
            <person name="Myers E.W."/>
            <person name="Teeling E.C."/>
        </authorList>
    </citation>
    <scope>NUCLEOTIDE SEQUENCE [LARGE SCALE GENOMIC DNA]</scope>
    <source>
        <strain evidence="2">MRouAeg1</strain>
        <tissue evidence="2">Muscle</tissue>
    </source>
</reference>
<proteinExistence type="predicted"/>
<dbReference type="EMBL" id="JACASE010000006">
    <property type="protein sequence ID" value="KAF6456831.1"/>
    <property type="molecule type" value="Genomic_DNA"/>
</dbReference>
<protein>
    <submittedName>
        <fullName evidence="2">Uncharacterized protein</fullName>
    </submittedName>
</protein>